<evidence type="ECO:0000256" key="4">
    <source>
        <dbReference type="ARBA" id="ARBA00022741"/>
    </source>
</evidence>
<keyword evidence="4" id="KW-0547">Nucleotide-binding</keyword>
<dbReference type="AlphaFoldDB" id="A0A975TYS2"/>
<keyword evidence="3" id="KW-0813">Transport</keyword>
<keyword evidence="6" id="KW-0472">Membrane</keyword>
<dbReference type="EMBL" id="CP078073">
    <property type="protein sequence ID" value="QXL89800.1"/>
    <property type="molecule type" value="Genomic_DNA"/>
</dbReference>
<dbReference type="PANTHER" id="PTHR43776">
    <property type="entry name" value="TRANSPORT ATP-BINDING PROTEIN"/>
    <property type="match status" value="1"/>
</dbReference>
<dbReference type="GO" id="GO:0055085">
    <property type="term" value="P:transmembrane transport"/>
    <property type="evidence" value="ECO:0007669"/>
    <property type="project" value="UniProtKB-ARBA"/>
</dbReference>
<dbReference type="InterPro" id="IPR017871">
    <property type="entry name" value="ABC_transporter-like_CS"/>
</dbReference>
<keyword evidence="6" id="KW-1133">Transmembrane helix</keyword>
<sequence length="416" mass="45582">MFDGPSTRKLVEVRNLRMYFPIYTGLLRKHTGDVKAVDGVNFDIFEGETLGLVGESGCGKSTCGRAVLRLHEPTGGSVQLEGQELGWGNIVARDIARRAERVATIGFFVGAALIVGLLAMTGPALWALLMSQWLLFPVALAALVGALWAAYAISRSMYRAAASRKAGVSPEDFAPSERALRALRPTMQMVFQDPQASLNPRMTVAAIIGEPLSEHTRMSKSERDARIYELLDAVGLNRDFANRYPHEFSGGQRQRIGIARALALNPKFIVCDEPIAALDVSIQAQVVNLLEDLQEKMGLTYLFISHDLSMVRHIADRVAVMYLGKVAELAPRDALFSDPLHPYTKALLSAVPEPDPALHDVAERVILQGDVPSPSNPPKGCNFCTRCPAVMDVCRIEDPEMKEVRPGRFVACHLHT</sequence>
<feature type="transmembrane region" description="Helical" evidence="6">
    <location>
        <begin position="134"/>
        <end position="154"/>
    </location>
</feature>
<dbReference type="InterPro" id="IPR027417">
    <property type="entry name" value="P-loop_NTPase"/>
</dbReference>
<reference evidence="8 9" key="1">
    <citation type="submission" date="2021-07" db="EMBL/GenBank/DDBJ databases">
        <title>Karlodiniumbacter phycospheric gen. nov., sp. nov., a phycosphere bacterium isolated from karlodinium veneficum.</title>
        <authorList>
            <person name="Peng Y."/>
            <person name="Jiang L."/>
            <person name="Lee J."/>
        </authorList>
    </citation>
    <scope>NUCLEOTIDE SEQUENCE</scope>
    <source>
        <strain evidence="8 9">N5</strain>
    </source>
</reference>
<dbReference type="GO" id="GO:0015833">
    <property type="term" value="P:peptide transport"/>
    <property type="evidence" value="ECO:0007669"/>
    <property type="project" value="InterPro"/>
</dbReference>
<accession>A0A975TYS2</accession>
<evidence type="ECO:0000256" key="5">
    <source>
        <dbReference type="ARBA" id="ARBA00022840"/>
    </source>
</evidence>
<dbReference type="SUPFAM" id="SSF52540">
    <property type="entry name" value="P-loop containing nucleoside triphosphate hydrolases"/>
    <property type="match status" value="1"/>
</dbReference>
<dbReference type="RefSeq" id="WP_257892824.1">
    <property type="nucleotide sequence ID" value="NZ_JAIMBW010000001.1"/>
</dbReference>
<feature type="transmembrane region" description="Helical" evidence="6">
    <location>
        <begin position="102"/>
        <end position="128"/>
    </location>
</feature>
<dbReference type="PROSITE" id="PS00211">
    <property type="entry name" value="ABC_TRANSPORTER_1"/>
    <property type="match status" value="1"/>
</dbReference>
<dbReference type="EMBL" id="JAIMBW010000001">
    <property type="protein sequence ID" value="MBY4893091.1"/>
    <property type="molecule type" value="Genomic_DNA"/>
</dbReference>
<dbReference type="PANTHER" id="PTHR43776:SF7">
    <property type="entry name" value="D,D-DIPEPTIDE TRANSPORT ATP-BINDING PROTEIN DDPF-RELATED"/>
    <property type="match status" value="1"/>
</dbReference>
<comment type="subcellular location">
    <subcellularLocation>
        <location evidence="1">Cell inner membrane</location>
        <topology evidence="1">Peripheral membrane protein</topology>
    </subcellularLocation>
</comment>
<evidence type="ECO:0000256" key="6">
    <source>
        <dbReference type="SAM" id="Phobius"/>
    </source>
</evidence>
<evidence type="ECO:0000313" key="8">
    <source>
        <dbReference type="EMBL" id="QXL89800.1"/>
    </source>
</evidence>
<dbReference type="SMART" id="SM00382">
    <property type="entry name" value="AAA"/>
    <property type="match status" value="1"/>
</dbReference>
<dbReference type="InterPro" id="IPR050319">
    <property type="entry name" value="ABC_transp_ATP-bind"/>
</dbReference>
<proteinExistence type="inferred from homology"/>
<dbReference type="CDD" id="cd03257">
    <property type="entry name" value="ABC_NikE_OppD_transporters"/>
    <property type="match status" value="1"/>
</dbReference>
<evidence type="ECO:0000259" key="7">
    <source>
        <dbReference type="PROSITE" id="PS50893"/>
    </source>
</evidence>
<evidence type="ECO:0000256" key="2">
    <source>
        <dbReference type="ARBA" id="ARBA00005417"/>
    </source>
</evidence>
<dbReference type="Gene3D" id="3.40.50.300">
    <property type="entry name" value="P-loop containing nucleotide triphosphate hydrolases"/>
    <property type="match status" value="1"/>
</dbReference>
<protein>
    <submittedName>
        <fullName evidence="8">ABC transporter ATP-binding protein</fullName>
    </submittedName>
</protein>
<keyword evidence="9" id="KW-1185">Reference proteome</keyword>
<keyword evidence="6" id="KW-0812">Transmembrane</keyword>
<dbReference type="GO" id="GO:0005524">
    <property type="term" value="F:ATP binding"/>
    <property type="evidence" value="ECO:0007669"/>
    <property type="project" value="UniProtKB-KW"/>
</dbReference>
<name>A0A975TYS2_9RHOB</name>
<keyword evidence="5 8" id="KW-0067">ATP-binding</keyword>
<dbReference type="Proteomes" id="UP000693972">
    <property type="component" value="Unassembled WGS sequence"/>
</dbReference>
<dbReference type="NCBIfam" id="TIGR01727">
    <property type="entry name" value="oligo_HPY"/>
    <property type="match status" value="1"/>
</dbReference>
<organism evidence="8">
    <name type="scientific">Gymnodinialimonas phycosphaerae</name>
    <dbReference type="NCBI Taxonomy" id="2841589"/>
    <lineage>
        <taxon>Bacteria</taxon>
        <taxon>Pseudomonadati</taxon>
        <taxon>Pseudomonadota</taxon>
        <taxon>Alphaproteobacteria</taxon>
        <taxon>Rhodobacterales</taxon>
        <taxon>Paracoccaceae</taxon>
        <taxon>Gymnodinialimonas</taxon>
    </lineage>
</organism>
<dbReference type="PROSITE" id="PS50893">
    <property type="entry name" value="ABC_TRANSPORTER_2"/>
    <property type="match status" value="1"/>
</dbReference>
<evidence type="ECO:0000313" key="9">
    <source>
        <dbReference type="Proteomes" id="UP000693972"/>
    </source>
</evidence>
<dbReference type="InterPro" id="IPR003439">
    <property type="entry name" value="ABC_transporter-like_ATP-bd"/>
</dbReference>
<evidence type="ECO:0000256" key="3">
    <source>
        <dbReference type="ARBA" id="ARBA00022448"/>
    </source>
</evidence>
<dbReference type="Pfam" id="PF00005">
    <property type="entry name" value="ABC_tran"/>
    <property type="match status" value="2"/>
</dbReference>
<comment type="similarity">
    <text evidence="2">Belongs to the ABC transporter superfamily.</text>
</comment>
<dbReference type="GO" id="GO:0005886">
    <property type="term" value="C:plasma membrane"/>
    <property type="evidence" value="ECO:0007669"/>
    <property type="project" value="UniProtKB-SubCell"/>
</dbReference>
<dbReference type="Pfam" id="PF08352">
    <property type="entry name" value="oligo_HPY"/>
    <property type="match status" value="1"/>
</dbReference>
<dbReference type="GO" id="GO:0016887">
    <property type="term" value="F:ATP hydrolysis activity"/>
    <property type="evidence" value="ECO:0007669"/>
    <property type="project" value="InterPro"/>
</dbReference>
<feature type="domain" description="ABC transporter" evidence="7">
    <location>
        <begin position="11"/>
        <end position="348"/>
    </location>
</feature>
<gene>
    <name evidence="8" type="ORF">KUL25_09975</name>
</gene>
<dbReference type="InterPro" id="IPR013563">
    <property type="entry name" value="Oligopep_ABC_C"/>
</dbReference>
<dbReference type="InterPro" id="IPR003593">
    <property type="entry name" value="AAA+_ATPase"/>
</dbReference>
<evidence type="ECO:0000256" key="1">
    <source>
        <dbReference type="ARBA" id="ARBA00004417"/>
    </source>
</evidence>